<organism evidence="2 3">
    <name type="scientific">Phytoactinopolyspora alkaliphila</name>
    <dbReference type="NCBI Taxonomy" id="1783498"/>
    <lineage>
        <taxon>Bacteria</taxon>
        <taxon>Bacillati</taxon>
        <taxon>Actinomycetota</taxon>
        <taxon>Actinomycetes</taxon>
        <taxon>Jiangellales</taxon>
        <taxon>Jiangellaceae</taxon>
        <taxon>Phytoactinopolyspora</taxon>
    </lineage>
</organism>
<accession>A0A6N9YSY2</accession>
<proteinExistence type="predicted"/>
<sequence>MTWSVLPACVSIARRAGLDEAAEDDDELMAGSGMRALPLADYEVGRAQDVEGARRVLEVNWRKLRVDHATESTWMDFRLHGTRLDRMSFSAMSFGAETIADSGPLGLVVIMLPLSGWCEVWSGDQIATIRQGRAAVLSPMEGVGTRWSADCAQVLVVLESDLVEDVRQREFGVPAGEPLQFDLELDVRTGPGQKLVFGLLYPLVKRLDRHHRMFEGPETVADIENLAASALLNVQRHNYSV</sequence>
<dbReference type="Proteomes" id="UP000469185">
    <property type="component" value="Unassembled WGS sequence"/>
</dbReference>
<evidence type="ECO:0000313" key="3">
    <source>
        <dbReference type="Proteomes" id="UP000469185"/>
    </source>
</evidence>
<dbReference type="EMBL" id="JAAGOB010000014">
    <property type="protein sequence ID" value="NED97919.1"/>
    <property type="molecule type" value="Genomic_DNA"/>
</dbReference>
<feature type="domain" description="Transcription regulator HTH AraC- type ligand binding" evidence="1">
    <location>
        <begin position="66"/>
        <end position="232"/>
    </location>
</feature>
<gene>
    <name evidence="2" type="ORF">G1H11_21710</name>
</gene>
<evidence type="ECO:0000313" key="2">
    <source>
        <dbReference type="EMBL" id="NED97919.1"/>
    </source>
</evidence>
<evidence type="ECO:0000259" key="1">
    <source>
        <dbReference type="Pfam" id="PF14525"/>
    </source>
</evidence>
<dbReference type="AlphaFoldDB" id="A0A6N9YSY2"/>
<comment type="caution">
    <text evidence="2">The sequence shown here is derived from an EMBL/GenBank/DDBJ whole genome shotgun (WGS) entry which is preliminary data.</text>
</comment>
<reference evidence="2 3" key="1">
    <citation type="submission" date="2020-02" db="EMBL/GenBank/DDBJ databases">
        <authorList>
            <person name="Li X.-J."/>
            <person name="Feng X.-M."/>
        </authorList>
    </citation>
    <scope>NUCLEOTIDE SEQUENCE [LARGE SCALE GENOMIC DNA]</scope>
    <source>
        <strain evidence="2 3">CGMCC 4.7225</strain>
    </source>
</reference>
<protein>
    <recommendedName>
        <fullName evidence="1">Transcription regulator HTH AraC- type ligand binding domain-containing protein</fullName>
    </recommendedName>
</protein>
<name>A0A6N9YSY2_9ACTN</name>
<dbReference type="InterPro" id="IPR035418">
    <property type="entry name" value="AraC-bd_2"/>
</dbReference>
<dbReference type="RefSeq" id="WP_163820706.1">
    <property type="nucleotide sequence ID" value="NZ_JAAGOB010000014.1"/>
</dbReference>
<keyword evidence="3" id="KW-1185">Reference proteome</keyword>
<dbReference type="Pfam" id="PF14525">
    <property type="entry name" value="AraC_binding_2"/>
    <property type="match status" value="1"/>
</dbReference>